<dbReference type="SUPFAM" id="SSF103473">
    <property type="entry name" value="MFS general substrate transporter"/>
    <property type="match status" value="1"/>
</dbReference>
<evidence type="ECO:0000313" key="8">
    <source>
        <dbReference type="EMBL" id="GAA1250684.1"/>
    </source>
</evidence>
<dbReference type="CDD" id="cd17324">
    <property type="entry name" value="MFS_NepI_like"/>
    <property type="match status" value="1"/>
</dbReference>
<gene>
    <name evidence="8" type="ORF">GCM10009676_41770</name>
</gene>
<evidence type="ECO:0000256" key="5">
    <source>
        <dbReference type="ARBA" id="ARBA00023136"/>
    </source>
</evidence>
<evidence type="ECO:0000256" key="3">
    <source>
        <dbReference type="ARBA" id="ARBA00022692"/>
    </source>
</evidence>
<feature type="transmembrane region" description="Helical" evidence="6">
    <location>
        <begin position="138"/>
        <end position="159"/>
    </location>
</feature>
<feature type="transmembrane region" description="Helical" evidence="6">
    <location>
        <begin position="209"/>
        <end position="230"/>
    </location>
</feature>
<keyword evidence="5 6" id="KW-0472">Membrane</keyword>
<keyword evidence="2" id="KW-1003">Cell membrane</keyword>
<evidence type="ECO:0000313" key="9">
    <source>
        <dbReference type="Proteomes" id="UP001500653"/>
    </source>
</evidence>
<feature type="transmembrane region" description="Helical" evidence="6">
    <location>
        <begin position="297"/>
        <end position="316"/>
    </location>
</feature>
<keyword evidence="3 6" id="KW-0812">Transmembrane</keyword>
<feature type="transmembrane region" description="Helical" evidence="6">
    <location>
        <begin position="273"/>
        <end position="291"/>
    </location>
</feature>
<dbReference type="EMBL" id="BAAALN010000018">
    <property type="protein sequence ID" value="GAA1250684.1"/>
    <property type="molecule type" value="Genomic_DNA"/>
</dbReference>
<dbReference type="PROSITE" id="PS50850">
    <property type="entry name" value="MFS"/>
    <property type="match status" value="1"/>
</dbReference>
<evidence type="ECO:0000256" key="4">
    <source>
        <dbReference type="ARBA" id="ARBA00022989"/>
    </source>
</evidence>
<dbReference type="NCBIfam" id="NF033135">
    <property type="entry name" value="cmx_cmrA"/>
    <property type="match status" value="1"/>
</dbReference>
<dbReference type="Proteomes" id="UP001500653">
    <property type="component" value="Unassembled WGS sequence"/>
</dbReference>
<dbReference type="PANTHER" id="PTHR43124">
    <property type="entry name" value="PURINE EFFLUX PUMP PBUE"/>
    <property type="match status" value="1"/>
</dbReference>
<name>A0ABN1WI13_9PSEU</name>
<keyword evidence="9" id="KW-1185">Reference proteome</keyword>
<feature type="transmembrane region" description="Helical" evidence="6">
    <location>
        <begin position="106"/>
        <end position="126"/>
    </location>
</feature>
<proteinExistence type="predicted"/>
<dbReference type="InterPro" id="IPR011701">
    <property type="entry name" value="MFS"/>
</dbReference>
<evidence type="ECO:0000259" key="7">
    <source>
        <dbReference type="PROSITE" id="PS50850"/>
    </source>
</evidence>
<feature type="domain" description="Major facilitator superfamily (MFS) profile" evidence="7">
    <location>
        <begin position="11"/>
        <end position="389"/>
    </location>
</feature>
<feature type="transmembrane region" description="Helical" evidence="6">
    <location>
        <begin position="12"/>
        <end position="34"/>
    </location>
</feature>
<comment type="caution">
    <text evidence="8">The sequence shown here is derived from an EMBL/GenBank/DDBJ whole genome shotgun (WGS) entry which is preliminary data.</text>
</comment>
<evidence type="ECO:0000256" key="2">
    <source>
        <dbReference type="ARBA" id="ARBA00022475"/>
    </source>
</evidence>
<comment type="subcellular location">
    <subcellularLocation>
        <location evidence="1">Cell membrane</location>
        <topology evidence="1">Multi-pass membrane protein</topology>
    </subcellularLocation>
</comment>
<dbReference type="InterPro" id="IPR020846">
    <property type="entry name" value="MFS_dom"/>
</dbReference>
<dbReference type="RefSeq" id="WP_253864184.1">
    <property type="nucleotide sequence ID" value="NZ_BAAALN010000018.1"/>
</dbReference>
<feature type="transmembrane region" description="Helical" evidence="6">
    <location>
        <begin position="337"/>
        <end position="356"/>
    </location>
</feature>
<dbReference type="Gene3D" id="1.20.1250.20">
    <property type="entry name" value="MFS general substrate transporter like domains"/>
    <property type="match status" value="1"/>
</dbReference>
<feature type="transmembrane region" description="Helical" evidence="6">
    <location>
        <begin position="165"/>
        <end position="188"/>
    </location>
</feature>
<organism evidence="8 9">
    <name type="scientific">Prauserella halophila</name>
    <dbReference type="NCBI Taxonomy" id="185641"/>
    <lineage>
        <taxon>Bacteria</taxon>
        <taxon>Bacillati</taxon>
        <taxon>Actinomycetota</taxon>
        <taxon>Actinomycetes</taxon>
        <taxon>Pseudonocardiales</taxon>
        <taxon>Pseudonocardiaceae</taxon>
        <taxon>Prauserella</taxon>
    </lineage>
</organism>
<keyword evidence="4 6" id="KW-1133">Transmembrane helix</keyword>
<protein>
    <submittedName>
        <fullName evidence="8">MFS transporter</fullName>
    </submittedName>
</protein>
<feature type="transmembrane region" description="Helical" evidence="6">
    <location>
        <begin position="242"/>
        <end position="261"/>
    </location>
</feature>
<dbReference type="InterPro" id="IPR050189">
    <property type="entry name" value="MFS_Efflux_Transporters"/>
</dbReference>
<reference evidence="8 9" key="1">
    <citation type="journal article" date="2019" name="Int. J. Syst. Evol. Microbiol.">
        <title>The Global Catalogue of Microorganisms (GCM) 10K type strain sequencing project: providing services to taxonomists for standard genome sequencing and annotation.</title>
        <authorList>
            <consortium name="The Broad Institute Genomics Platform"/>
            <consortium name="The Broad Institute Genome Sequencing Center for Infectious Disease"/>
            <person name="Wu L."/>
            <person name="Ma J."/>
        </authorList>
    </citation>
    <scope>NUCLEOTIDE SEQUENCE [LARGE SCALE GENOMIC DNA]</scope>
    <source>
        <strain evidence="8 9">JCM 13023</strain>
    </source>
</reference>
<dbReference type="PANTHER" id="PTHR43124:SF3">
    <property type="entry name" value="CHLORAMPHENICOL EFFLUX PUMP RV0191"/>
    <property type="match status" value="1"/>
</dbReference>
<accession>A0ABN1WI13</accession>
<feature type="transmembrane region" description="Helical" evidence="6">
    <location>
        <begin position="46"/>
        <end position="70"/>
    </location>
</feature>
<dbReference type="InterPro" id="IPR036259">
    <property type="entry name" value="MFS_trans_sf"/>
</dbReference>
<feature type="transmembrane region" description="Helical" evidence="6">
    <location>
        <begin position="362"/>
        <end position="383"/>
    </location>
</feature>
<sequence>MTAKRGGIPLAIWGIGFGIFAQGTSELMLAGLLPEMAADLGVTIPAAGWLISAFALGMLVGAPVLAVLTLRWPRRSALLVFLAAFVLSHVVSALTDSYGLLFAMRFVGAFAYAGFWAVGGSTAMALVGPDRRGQAMSIVAGGLTIAIVLGLPAGTWIGQHLGWRGAFWAVAALSAAAAVAIIASVPPLHPENPPSVREELRGLRPPRLWLSYAMTAVATTALLGTFSYLAAMLIETTGIDSAWVPAVLFGYGLGALIGIAIGGKTADRYPRAILGIGFTGLLVTSLLLALTAHHAGVTVAGVMALGLLGFGTNPALNSRFMSIAPDAPTLAFSGNVSAFNVGITLGPWIGGLVLAAGHAYPAIPAVGAAVAGLALLLWAWDLVLRARARRRTRTREHVVRQEPSAAR</sequence>
<evidence type="ECO:0000256" key="1">
    <source>
        <dbReference type="ARBA" id="ARBA00004651"/>
    </source>
</evidence>
<dbReference type="Pfam" id="PF07690">
    <property type="entry name" value="MFS_1"/>
    <property type="match status" value="1"/>
</dbReference>
<feature type="transmembrane region" description="Helical" evidence="6">
    <location>
        <begin position="77"/>
        <end position="94"/>
    </location>
</feature>
<evidence type="ECO:0000256" key="6">
    <source>
        <dbReference type="SAM" id="Phobius"/>
    </source>
</evidence>